<organism evidence="9 10">
    <name type="scientific">Methylocaldum szegediense</name>
    <dbReference type="NCBI Taxonomy" id="73780"/>
    <lineage>
        <taxon>Bacteria</taxon>
        <taxon>Pseudomonadati</taxon>
        <taxon>Pseudomonadota</taxon>
        <taxon>Gammaproteobacteria</taxon>
        <taxon>Methylococcales</taxon>
        <taxon>Methylococcaceae</taxon>
        <taxon>Methylocaldum</taxon>
    </lineage>
</organism>
<feature type="transmembrane region" description="Helical" evidence="6">
    <location>
        <begin position="35"/>
        <end position="56"/>
    </location>
</feature>
<keyword evidence="4 6" id="KW-1133">Transmembrane helix</keyword>
<feature type="transmembrane region" description="Helical" evidence="6">
    <location>
        <begin position="76"/>
        <end position="95"/>
    </location>
</feature>
<reference evidence="9 10" key="1">
    <citation type="submission" date="2023-03" db="EMBL/GenBank/DDBJ databases">
        <authorList>
            <person name="Pearce D."/>
        </authorList>
    </citation>
    <scope>NUCLEOTIDE SEQUENCE [LARGE SCALE GENOMIC DNA]</scope>
    <source>
        <strain evidence="9">Msz</strain>
    </source>
</reference>
<evidence type="ECO:0000256" key="3">
    <source>
        <dbReference type="ARBA" id="ARBA00022692"/>
    </source>
</evidence>
<keyword evidence="10" id="KW-1185">Reference proteome</keyword>
<keyword evidence="3 6" id="KW-0812">Transmembrane</keyword>
<dbReference type="GO" id="GO:0005524">
    <property type="term" value="F:ATP binding"/>
    <property type="evidence" value="ECO:0007669"/>
    <property type="project" value="UniProtKB-KW"/>
</dbReference>
<evidence type="ECO:0000313" key="10">
    <source>
        <dbReference type="Proteomes" id="UP001162030"/>
    </source>
</evidence>
<dbReference type="InterPro" id="IPR027417">
    <property type="entry name" value="P-loop_NTPase"/>
</dbReference>
<protein>
    <submittedName>
        <fullName evidence="9">Vitamin B12/bleomycin/antimicrobial peptide transport system ATP-binding/permease protein</fullName>
    </submittedName>
</protein>
<dbReference type="InterPro" id="IPR050835">
    <property type="entry name" value="ABC_transporter_sub-D"/>
</dbReference>
<accession>A0ABN8WZB6</accession>
<dbReference type="PANTHER" id="PTHR11384">
    <property type="entry name" value="ATP-BINDING CASSETTE, SUB-FAMILY D MEMBER"/>
    <property type="match status" value="1"/>
</dbReference>
<dbReference type="Proteomes" id="UP001162030">
    <property type="component" value="Chromosome"/>
</dbReference>
<dbReference type="PANTHER" id="PTHR11384:SF59">
    <property type="entry name" value="LYSOSOMAL COBALAMIN TRANSPORTER ABCD4"/>
    <property type="match status" value="1"/>
</dbReference>
<dbReference type="InterPro" id="IPR011527">
    <property type="entry name" value="ABC1_TM_dom"/>
</dbReference>
<evidence type="ECO:0000259" key="7">
    <source>
        <dbReference type="PROSITE" id="PS50893"/>
    </source>
</evidence>
<evidence type="ECO:0000259" key="8">
    <source>
        <dbReference type="PROSITE" id="PS50929"/>
    </source>
</evidence>
<feature type="domain" description="ABC transmembrane type-1" evidence="8">
    <location>
        <begin position="37"/>
        <end position="320"/>
    </location>
</feature>
<dbReference type="PROSITE" id="PS50929">
    <property type="entry name" value="ABC_TM1F"/>
    <property type="match status" value="1"/>
</dbReference>
<evidence type="ECO:0000256" key="1">
    <source>
        <dbReference type="ARBA" id="ARBA00004651"/>
    </source>
</evidence>
<dbReference type="Pfam" id="PF06472">
    <property type="entry name" value="ABC_membrane_2"/>
    <property type="match status" value="1"/>
</dbReference>
<dbReference type="InterPro" id="IPR003439">
    <property type="entry name" value="ABC_transporter-like_ATP-bd"/>
</dbReference>
<keyword evidence="5 6" id="KW-0472">Membrane</keyword>
<name>A0ABN8WZB6_9GAMM</name>
<dbReference type="Gene3D" id="1.20.1560.10">
    <property type="entry name" value="ABC transporter type 1, transmembrane domain"/>
    <property type="match status" value="1"/>
</dbReference>
<feature type="transmembrane region" description="Helical" evidence="6">
    <location>
        <begin position="291"/>
        <end position="312"/>
    </location>
</feature>
<dbReference type="Gene3D" id="3.40.50.300">
    <property type="entry name" value="P-loop containing nucleotide triphosphate hydrolases"/>
    <property type="match status" value="1"/>
</dbReference>
<feature type="transmembrane region" description="Helical" evidence="6">
    <location>
        <begin position="176"/>
        <end position="200"/>
    </location>
</feature>
<evidence type="ECO:0000256" key="6">
    <source>
        <dbReference type="SAM" id="Phobius"/>
    </source>
</evidence>
<comment type="subcellular location">
    <subcellularLocation>
        <location evidence="1">Cell membrane</location>
        <topology evidence="1">Multi-pass membrane protein</topology>
    </subcellularLocation>
</comment>
<evidence type="ECO:0000256" key="5">
    <source>
        <dbReference type="ARBA" id="ARBA00023136"/>
    </source>
</evidence>
<keyword evidence="2" id="KW-0813">Transport</keyword>
<evidence type="ECO:0000256" key="2">
    <source>
        <dbReference type="ARBA" id="ARBA00022448"/>
    </source>
</evidence>
<proteinExistence type="predicted"/>
<feature type="transmembrane region" description="Helical" evidence="6">
    <location>
        <begin position="144"/>
        <end position="170"/>
    </location>
</feature>
<dbReference type="SUPFAM" id="SSF52540">
    <property type="entry name" value="P-loop containing nucleoside triphosphate hydrolases"/>
    <property type="match status" value="1"/>
</dbReference>
<dbReference type="EMBL" id="OX458333">
    <property type="protein sequence ID" value="CAI8773848.1"/>
    <property type="molecule type" value="Genomic_DNA"/>
</dbReference>
<dbReference type="InterPro" id="IPR036640">
    <property type="entry name" value="ABC1_TM_sf"/>
</dbReference>
<dbReference type="SUPFAM" id="SSF90123">
    <property type="entry name" value="ABC transporter transmembrane region"/>
    <property type="match status" value="1"/>
</dbReference>
<sequence length="571" mass="63702">MNTRQVLINRQTWNQFVRSVKNFASSEVGGQAKRLFAGLILLLLAVNGLNVASSYVGRDFMTAIENRNKTGFIMQGLLWIGVFVVASAVAAIYRFTEERLGLLWREWLTRVAVLRYLERRAFFRLDETGKITNPDQRIAEDIRAYTATTLSFVLMLLNATLTVLAFSGVMWSISPILFAVTIAYAAGGSYLTVVLGRTLVELNYSQLDKEANFRADLIHVRENAASVALLHREGRLAARLLRHLDDLATNFRRIIAVNRNLHFFTTGYNYLIQIIPALVIAPFFIQGRVEFGVITQSAIAFAHLVGAFSLIVTQFQSISSFAAVIARLGSLAEAIREAQAPERSAIEINEGAHVAYVGLNLLSPTDGRPLIKNLTISISPGVRVLVIGPSEEAKVALFRATAGIWDSGSGRIVRPDSSDIYFLPEQPYLPPGTLRELLVRGGNEEVTPENRILAVLEALDLKPLLARTGGLDVERDWDHMFSLREQQRLAFARLLLAKPRFAFLDRISTSMRADETSQILKMLTKSGITYVTFSRWVPGRRGTDEKLENYDAILELVGDGRWKWKLTQSGT</sequence>
<keyword evidence="9" id="KW-0547">Nucleotide-binding</keyword>
<feature type="domain" description="ABC transporter" evidence="7">
    <location>
        <begin position="354"/>
        <end position="566"/>
    </location>
</feature>
<dbReference type="RefSeq" id="WP_026612088.1">
    <property type="nucleotide sequence ID" value="NZ_OX458333.1"/>
</dbReference>
<feature type="transmembrane region" description="Helical" evidence="6">
    <location>
        <begin position="261"/>
        <end position="285"/>
    </location>
</feature>
<evidence type="ECO:0000256" key="4">
    <source>
        <dbReference type="ARBA" id="ARBA00022989"/>
    </source>
</evidence>
<evidence type="ECO:0000313" key="9">
    <source>
        <dbReference type="EMBL" id="CAI8773848.1"/>
    </source>
</evidence>
<gene>
    <name evidence="9" type="ORF">MSZNOR_1084</name>
</gene>
<dbReference type="PROSITE" id="PS50893">
    <property type="entry name" value="ABC_TRANSPORTER_2"/>
    <property type="match status" value="1"/>
</dbReference>
<keyword evidence="9" id="KW-0067">ATP-binding</keyword>